<dbReference type="AlphaFoldDB" id="A0A1H4SCW0"/>
<keyword evidence="3" id="KW-1185">Reference proteome</keyword>
<proteinExistence type="predicted"/>
<keyword evidence="2" id="KW-0560">Oxidoreductase</keyword>
<dbReference type="GO" id="GO:0006307">
    <property type="term" value="P:DNA alkylation repair"/>
    <property type="evidence" value="ECO:0007669"/>
    <property type="project" value="InterPro"/>
</dbReference>
<dbReference type="FunFam" id="2.60.120.590:FF:000011">
    <property type="entry name" value="Alpha-ketoglutarate-dependent dioxygenase AlkB"/>
    <property type="match status" value="1"/>
</dbReference>
<dbReference type="InterPro" id="IPR037151">
    <property type="entry name" value="AlkB-like_sf"/>
</dbReference>
<dbReference type="InterPro" id="IPR005123">
    <property type="entry name" value="Oxoglu/Fe-dep_dioxygenase_dom"/>
</dbReference>
<evidence type="ECO:0000259" key="1">
    <source>
        <dbReference type="PROSITE" id="PS51471"/>
    </source>
</evidence>
<dbReference type="PANTHER" id="PTHR31212">
    <property type="entry name" value="ALPHA-KETOGLUTARATE-DEPENDENT DIOXYGENASE ALKB HOMOLOG 3"/>
    <property type="match status" value="1"/>
</dbReference>
<dbReference type="PANTHER" id="PTHR31212:SF4">
    <property type="entry name" value="ALPHA-KETOGLUTARATE-DEPENDENT DIOXYGENASE ALKB HOMOLOG 3"/>
    <property type="match status" value="1"/>
</dbReference>
<dbReference type="GO" id="GO:0051213">
    <property type="term" value="F:dioxygenase activity"/>
    <property type="evidence" value="ECO:0007669"/>
    <property type="project" value="UniProtKB-KW"/>
</dbReference>
<dbReference type="Gene3D" id="2.60.120.590">
    <property type="entry name" value="Alpha-ketoglutarate-dependent dioxygenase AlkB-like"/>
    <property type="match status" value="1"/>
</dbReference>
<sequence length="215" mass="23934">MTSADARYALQASLFDDASFGVELGELGPAVQRRTLTAGAWVDVRPGWMTGSDELFTTLAETVPWKAERRQMYDRVVDVPRLVRFYREDEPLPDPLLVTARDALSRHYLPELGEKFATSGLCFYRDGSDSVAWHGDDTGRSRTEDTMVAILSLGAARPLLLRPRGGGHSIRYSLGHGDLLVMGGSCQRTWEHCVPKSTRPLGPRISVQFRTRGVR</sequence>
<dbReference type="InterPro" id="IPR027450">
    <property type="entry name" value="AlkB-like"/>
</dbReference>
<organism evidence="2 3">
    <name type="scientific">Rhodococcus koreensis</name>
    <dbReference type="NCBI Taxonomy" id="99653"/>
    <lineage>
        <taxon>Bacteria</taxon>
        <taxon>Bacillati</taxon>
        <taxon>Actinomycetota</taxon>
        <taxon>Actinomycetes</taxon>
        <taxon>Mycobacteriales</taxon>
        <taxon>Nocardiaceae</taxon>
        <taxon>Rhodococcus</taxon>
    </lineage>
</organism>
<protein>
    <submittedName>
        <fullName evidence="2">Alkylated DNA repair dioxygenase AlkB</fullName>
    </submittedName>
</protein>
<dbReference type="EMBL" id="FNSV01000005">
    <property type="protein sequence ID" value="SEC42002.1"/>
    <property type="molecule type" value="Genomic_DNA"/>
</dbReference>
<dbReference type="OrthoDB" id="190276at2"/>
<dbReference type="Pfam" id="PF13532">
    <property type="entry name" value="2OG-FeII_Oxy_2"/>
    <property type="match status" value="1"/>
</dbReference>
<dbReference type="RefSeq" id="WP_072943142.1">
    <property type="nucleotide sequence ID" value="NZ_FNSV01000005.1"/>
</dbReference>
<name>A0A1H4SCW0_9NOCA</name>
<evidence type="ECO:0000313" key="2">
    <source>
        <dbReference type="EMBL" id="SEC42002.1"/>
    </source>
</evidence>
<reference evidence="3" key="1">
    <citation type="submission" date="2016-10" db="EMBL/GenBank/DDBJ databases">
        <authorList>
            <person name="Varghese N."/>
            <person name="Submissions S."/>
        </authorList>
    </citation>
    <scope>NUCLEOTIDE SEQUENCE [LARGE SCALE GENOMIC DNA]</scope>
    <source>
        <strain evidence="3">DSM 44498</strain>
    </source>
</reference>
<feature type="domain" description="Fe2OG dioxygenase" evidence="1">
    <location>
        <begin position="115"/>
        <end position="213"/>
    </location>
</feature>
<dbReference type="InterPro" id="IPR032854">
    <property type="entry name" value="ALKBH3"/>
</dbReference>
<gene>
    <name evidence="2" type="ORF">SAMN04490239_4025</name>
</gene>
<accession>A0A1H4SCW0</accession>
<dbReference type="SUPFAM" id="SSF51197">
    <property type="entry name" value="Clavaminate synthase-like"/>
    <property type="match status" value="1"/>
</dbReference>
<keyword evidence="2" id="KW-0223">Dioxygenase</keyword>
<dbReference type="Proteomes" id="UP000183561">
    <property type="component" value="Unassembled WGS sequence"/>
</dbReference>
<dbReference type="PROSITE" id="PS51471">
    <property type="entry name" value="FE2OG_OXY"/>
    <property type="match status" value="1"/>
</dbReference>
<evidence type="ECO:0000313" key="3">
    <source>
        <dbReference type="Proteomes" id="UP000183561"/>
    </source>
</evidence>